<reference evidence="4 5" key="1">
    <citation type="submission" date="2019-08" db="EMBL/GenBank/DDBJ databases">
        <title>Draft genome sequences of two oriental melons (Cucumis melo L. var makuwa).</title>
        <authorList>
            <person name="Kwon S.-Y."/>
        </authorList>
    </citation>
    <scope>NUCLEOTIDE SEQUENCE [LARGE SCALE GENOMIC DNA]</scope>
    <source>
        <strain evidence="5">cv. Chang Bougi</strain>
        <strain evidence="4">cv. SW 3</strain>
        <tissue evidence="3">Leaf</tissue>
    </source>
</reference>
<dbReference type="EMBL" id="SSTD01010954">
    <property type="protein sequence ID" value="TYK10998.1"/>
    <property type="molecule type" value="Genomic_DNA"/>
</dbReference>
<proteinExistence type="predicted"/>
<dbReference type="PANTHER" id="PTHR35317">
    <property type="entry name" value="OS04G0629600 PROTEIN"/>
    <property type="match status" value="1"/>
</dbReference>
<dbReference type="OrthoDB" id="8063676at2759"/>
<dbReference type="EMBL" id="SSTE01006658">
    <property type="protein sequence ID" value="KAA0058966.1"/>
    <property type="molecule type" value="Genomic_DNA"/>
</dbReference>
<evidence type="ECO:0000313" key="3">
    <source>
        <dbReference type="EMBL" id="TYK10998.1"/>
    </source>
</evidence>
<dbReference type="Proteomes" id="UP000321393">
    <property type="component" value="Unassembled WGS sequence"/>
</dbReference>
<protein>
    <submittedName>
        <fullName evidence="3">Polyprotein</fullName>
    </submittedName>
</protein>
<evidence type="ECO:0000259" key="1">
    <source>
        <dbReference type="Pfam" id="PF13961"/>
    </source>
</evidence>
<dbReference type="PANTHER" id="PTHR35317:SF28">
    <property type="entry name" value="ZINC FINGER, CCHC-TYPE, RIBONUCLEASE H-LIKE DOMAIN, GAG-PRE-INTEGRASE DOMAIN PROTEIN-RELATED"/>
    <property type="match status" value="1"/>
</dbReference>
<evidence type="ECO:0000313" key="4">
    <source>
        <dbReference type="Proteomes" id="UP000321393"/>
    </source>
</evidence>
<dbReference type="AlphaFoldDB" id="A0A5D3CII0"/>
<organism evidence="3 5">
    <name type="scientific">Cucumis melo var. makuwa</name>
    <name type="common">Oriental melon</name>
    <dbReference type="NCBI Taxonomy" id="1194695"/>
    <lineage>
        <taxon>Eukaryota</taxon>
        <taxon>Viridiplantae</taxon>
        <taxon>Streptophyta</taxon>
        <taxon>Embryophyta</taxon>
        <taxon>Tracheophyta</taxon>
        <taxon>Spermatophyta</taxon>
        <taxon>Magnoliopsida</taxon>
        <taxon>eudicotyledons</taxon>
        <taxon>Gunneridae</taxon>
        <taxon>Pentapetalae</taxon>
        <taxon>rosids</taxon>
        <taxon>fabids</taxon>
        <taxon>Cucurbitales</taxon>
        <taxon>Cucurbitaceae</taxon>
        <taxon>Benincaseae</taxon>
        <taxon>Cucumis</taxon>
    </lineage>
</organism>
<dbReference type="InterPro" id="IPR025314">
    <property type="entry name" value="DUF4219"/>
</dbReference>
<feature type="domain" description="DUF4219" evidence="1">
    <location>
        <begin position="6"/>
        <end position="31"/>
    </location>
</feature>
<name>A0A5D3CII0_CUCMM</name>
<evidence type="ECO:0000313" key="2">
    <source>
        <dbReference type="EMBL" id="KAA0058966.1"/>
    </source>
</evidence>
<evidence type="ECO:0000313" key="5">
    <source>
        <dbReference type="Proteomes" id="UP000321947"/>
    </source>
</evidence>
<dbReference type="Pfam" id="PF13961">
    <property type="entry name" value="DUF4219"/>
    <property type="match status" value="1"/>
</dbReference>
<gene>
    <name evidence="3" type="ORF">E5676_scaffold874G00350</name>
    <name evidence="2" type="ORF">E6C27_scaffold98G001520</name>
</gene>
<sequence length="69" mass="8006">MSLPRLTKTNYDNWSIQMHALLDAQDAWEIVQEGAKTSKEAWDTLEKLFKGDDRVKQVCLQILRGKLET</sequence>
<comment type="caution">
    <text evidence="3">The sequence shown here is derived from an EMBL/GenBank/DDBJ whole genome shotgun (WGS) entry which is preliminary data.</text>
</comment>
<dbReference type="Proteomes" id="UP000321947">
    <property type="component" value="Unassembled WGS sequence"/>
</dbReference>
<accession>A0A5D3CII0</accession>